<evidence type="ECO:0000313" key="1">
    <source>
        <dbReference type="EMBL" id="EKG10242.1"/>
    </source>
</evidence>
<dbReference type="Proteomes" id="UP000007129">
    <property type="component" value="Unassembled WGS sequence"/>
</dbReference>
<sequence length="180" mass="20318">MSAIKHAASWALSPPTLRSEHINLSWLFRHTIYPCVGFLPPFHRSACEEVWTTMATLPGLRSLHVQLADQEIDGRSLRSCWYLDIVEYIAALDTTGNVRIIIPHFSGVDSVPRHDPMQRMVNEIPPDDEYSKQWLDGTRLTLLGPTPAGPHLKCSHCSSLPQRRGFSMLKKRCSCFLGPL</sequence>
<dbReference type="InParanoid" id="K2RBJ0"/>
<dbReference type="VEuPathDB" id="FungiDB:MPH_12692"/>
<proteinExistence type="predicted"/>
<dbReference type="EMBL" id="AHHD01000525">
    <property type="protein sequence ID" value="EKG10242.1"/>
    <property type="molecule type" value="Genomic_DNA"/>
</dbReference>
<gene>
    <name evidence="1" type="ORF">MPH_12692</name>
</gene>
<dbReference type="HOGENOM" id="CLU_1496516_0_0_1"/>
<name>K2RBJ0_MACPH</name>
<comment type="caution">
    <text evidence="1">The sequence shown here is derived from an EMBL/GenBank/DDBJ whole genome shotgun (WGS) entry which is preliminary data.</text>
</comment>
<accession>K2RBJ0</accession>
<dbReference type="AlphaFoldDB" id="K2RBJ0"/>
<protein>
    <submittedName>
        <fullName evidence="1">Uncharacterized protein</fullName>
    </submittedName>
</protein>
<reference evidence="1 2" key="1">
    <citation type="journal article" date="2012" name="BMC Genomics">
        <title>Tools to kill: Genome of one of the most destructive plant pathogenic fungi Macrophomina phaseolina.</title>
        <authorList>
            <person name="Islam M.S."/>
            <person name="Haque M.S."/>
            <person name="Islam M.M."/>
            <person name="Emdad E.M."/>
            <person name="Halim A."/>
            <person name="Hossen Q.M.M."/>
            <person name="Hossain M.Z."/>
            <person name="Ahmed B."/>
            <person name="Rahim S."/>
            <person name="Rahman M.S."/>
            <person name="Alam M.M."/>
            <person name="Hou S."/>
            <person name="Wan X."/>
            <person name="Saito J.A."/>
            <person name="Alam M."/>
        </authorList>
    </citation>
    <scope>NUCLEOTIDE SEQUENCE [LARGE SCALE GENOMIC DNA]</scope>
    <source>
        <strain evidence="1 2">MS6</strain>
    </source>
</reference>
<evidence type="ECO:0000313" key="2">
    <source>
        <dbReference type="Proteomes" id="UP000007129"/>
    </source>
</evidence>
<organism evidence="1 2">
    <name type="scientific">Macrophomina phaseolina (strain MS6)</name>
    <name type="common">Charcoal rot fungus</name>
    <dbReference type="NCBI Taxonomy" id="1126212"/>
    <lineage>
        <taxon>Eukaryota</taxon>
        <taxon>Fungi</taxon>
        <taxon>Dikarya</taxon>
        <taxon>Ascomycota</taxon>
        <taxon>Pezizomycotina</taxon>
        <taxon>Dothideomycetes</taxon>
        <taxon>Dothideomycetes incertae sedis</taxon>
        <taxon>Botryosphaeriales</taxon>
        <taxon>Botryosphaeriaceae</taxon>
        <taxon>Macrophomina</taxon>
    </lineage>
</organism>